<keyword evidence="2" id="KW-1185">Reference proteome</keyword>
<comment type="caution">
    <text evidence="1">The sequence shown here is derived from an EMBL/GenBank/DDBJ whole genome shotgun (WGS) entry which is preliminary data.</text>
</comment>
<dbReference type="EMBL" id="BAAAGE010000001">
    <property type="protein sequence ID" value="GAA0714069.1"/>
    <property type="molecule type" value="Genomic_DNA"/>
</dbReference>
<name>A0ABN1IHX1_9FLAO</name>
<reference evidence="1 2" key="1">
    <citation type="journal article" date="2019" name="Int. J. Syst. Evol. Microbiol.">
        <title>The Global Catalogue of Microorganisms (GCM) 10K type strain sequencing project: providing services to taxonomists for standard genome sequencing and annotation.</title>
        <authorList>
            <consortium name="The Broad Institute Genomics Platform"/>
            <consortium name="The Broad Institute Genome Sequencing Center for Infectious Disease"/>
            <person name="Wu L."/>
            <person name="Ma J."/>
        </authorList>
    </citation>
    <scope>NUCLEOTIDE SEQUENCE [LARGE SCALE GENOMIC DNA]</scope>
    <source>
        <strain evidence="1 2">JCM 15974</strain>
    </source>
</reference>
<protein>
    <submittedName>
        <fullName evidence="1">Uncharacterized protein</fullName>
    </submittedName>
</protein>
<dbReference type="Proteomes" id="UP001501758">
    <property type="component" value="Unassembled WGS sequence"/>
</dbReference>
<gene>
    <name evidence="1" type="ORF">GCM10009430_06690</name>
</gene>
<organism evidence="1 2">
    <name type="scientific">Aquimarina litoralis</name>
    <dbReference type="NCBI Taxonomy" id="584605"/>
    <lineage>
        <taxon>Bacteria</taxon>
        <taxon>Pseudomonadati</taxon>
        <taxon>Bacteroidota</taxon>
        <taxon>Flavobacteriia</taxon>
        <taxon>Flavobacteriales</taxon>
        <taxon>Flavobacteriaceae</taxon>
        <taxon>Aquimarina</taxon>
    </lineage>
</organism>
<evidence type="ECO:0000313" key="1">
    <source>
        <dbReference type="EMBL" id="GAA0714069.1"/>
    </source>
</evidence>
<evidence type="ECO:0000313" key="2">
    <source>
        <dbReference type="Proteomes" id="UP001501758"/>
    </source>
</evidence>
<proteinExistence type="predicted"/>
<sequence>MRFFLEIHTANQIYDCLKGFQTFFRNINLSDLIDYFRKKCIEIKTYFMIIAVNLGKIVKKSKN</sequence>
<accession>A0ABN1IHX1</accession>